<feature type="compositionally biased region" description="Basic and acidic residues" evidence="1">
    <location>
        <begin position="387"/>
        <end position="403"/>
    </location>
</feature>
<feature type="compositionally biased region" description="Gly residues" evidence="1">
    <location>
        <begin position="88"/>
        <end position="99"/>
    </location>
</feature>
<feature type="compositionally biased region" description="Basic and acidic residues" evidence="1">
    <location>
        <begin position="296"/>
        <end position="315"/>
    </location>
</feature>
<evidence type="ECO:0000313" key="2">
    <source>
        <dbReference type="EMBL" id="WEW61056.1"/>
    </source>
</evidence>
<feature type="compositionally biased region" description="Polar residues" evidence="1">
    <location>
        <begin position="108"/>
        <end position="130"/>
    </location>
</feature>
<feature type="compositionally biased region" description="Low complexity" evidence="1">
    <location>
        <begin position="78"/>
        <end position="87"/>
    </location>
</feature>
<feature type="compositionally biased region" description="Polar residues" evidence="1">
    <location>
        <begin position="286"/>
        <end position="295"/>
    </location>
</feature>
<feature type="compositionally biased region" description="Polar residues" evidence="1">
    <location>
        <begin position="160"/>
        <end position="170"/>
    </location>
</feature>
<feature type="compositionally biased region" description="Basic and acidic residues" evidence="1">
    <location>
        <begin position="438"/>
        <end position="461"/>
    </location>
</feature>
<keyword evidence="3" id="KW-1185">Reference proteome</keyword>
<organism evidence="2 3">
    <name type="scientific">Emydomyces testavorans</name>
    <dbReference type="NCBI Taxonomy" id="2070801"/>
    <lineage>
        <taxon>Eukaryota</taxon>
        <taxon>Fungi</taxon>
        <taxon>Dikarya</taxon>
        <taxon>Ascomycota</taxon>
        <taxon>Pezizomycotina</taxon>
        <taxon>Eurotiomycetes</taxon>
        <taxon>Eurotiomycetidae</taxon>
        <taxon>Onygenales</taxon>
        <taxon>Nannizziopsiaceae</taxon>
        <taxon>Emydomyces</taxon>
    </lineage>
</organism>
<feature type="region of interest" description="Disordered" evidence="1">
    <location>
        <begin position="1"/>
        <end position="461"/>
    </location>
</feature>
<feature type="compositionally biased region" description="Basic and acidic residues" evidence="1">
    <location>
        <begin position="413"/>
        <end position="423"/>
    </location>
</feature>
<dbReference type="EMBL" id="CP120630">
    <property type="protein sequence ID" value="WEW61056.1"/>
    <property type="molecule type" value="Genomic_DNA"/>
</dbReference>
<sequence>MESVKNAYQAAGKVIWGEQKPQSSGEEPISGVKGEGTPSDPYDAGNVTGSEPIAGVKGTGTASDPYDAGNVSPADPVHQSGTHTSSFTGGGSSTQGAGGHATALPAAGTSSLGDDTSGLPESSRTTSSGIQPYGPPRLISGQPIHQPSSSPGDSAKHVDSVTSGLANSSLDESDHFKAASSDSPSTGLTEPAGSTHPKLTSTGGSSIEPASKLEDSDPHPRTTGSELIEGYHDQSRTGNILEKGSDKQGVHDGSGTKNLMESGASVPSSDDQHPVRSTGPELTEAYHNQSRTQNVLEKESDKPDVHDGSGTKHLSEPGSNVPSSDHHPVQSAGQSATSASADATHEQTKPNDAKEPEAAQLPGEEKIVRSTGFAAEGGNFDAAEPGAGREADRLREEQRKKDPNALPAKSSTSRKEKPAEHHGGLWTGSHKAGITLSKAKEKLHIGKHHDASHEDDKPANK</sequence>
<proteinExistence type="predicted"/>
<protein>
    <submittedName>
        <fullName evidence="2">Uncharacterized protein</fullName>
    </submittedName>
</protein>
<feature type="compositionally biased region" description="Polar residues" evidence="1">
    <location>
        <begin position="143"/>
        <end position="152"/>
    </location>
</feature>
<feature type="compositionally biased region" description="Basic and acidic residues" evidence="1">
    <location>
        <begin position="211"/>
        <end position="220"/>
    </location>
</feature>
<feature type="compositionally biased region" description="Polar residues" evidence="1">
    <location>
        <begin position="255"/>
        <end position="269"/>
    </location>
</feature>
<feature type="compositionally biased region" description="Low complexity" evidence="1">
    <location>
        <begin position="330"/>
        <end position="342"/>
    </location>
</feature>
<gene>
    <name evidence="2" type="ORF">PRK78_006545</name>
</gene>
<reference evidence="2" key="1">
    <citation type="submission" date="2023-03" db="EMBL/GenBank/DDBJ databases">
        <title>Emydomyces testavorans Genome Sequence.</title>
        <authorList>
            <person name="Hoyer L."/>
        </authorList>
    </citation>
    <scope>NUCLEOTIDE SEQUENCE</scope>
    <source>
        <strain evidence="2">16-2883</strain>
    </source>
</reference>
<evidence type="ECO:0000256" key="1">
    <source>
        <dbReference type="SAM" id="MobiDB-lite"/>
    </source>
</evidence>
<name>A0AAF0DPC3_9EURO</name>
<evidence type="ECO:0000313" key="3">
    <source>
        <dbReference type="Proteomes" id="UP001219355"/>
    </source>
</evidence>
<accession>A0AAF0DPC3</accession>
<dbReference type="AlphaFoldDB" id="A0AAF0DPC3"/>
<feature type="compositionally biased region" description="Basic and acidic residues" evidence="1">
    <location>
        <begin position="343"/>
        <end position="368"/>
    </location>
</feature>
<dbReference type="Proteomes" id="UP001219355">
    <property type="component" value="Chromosome 4"/>
</dbReference>